<dbReference type="Gene3D" id="3.40.50.2300">
    <property type="match status" value="1"/>
</dbReference>
<dbReference type="EMBL" id="AP017457">
    <property type="protein sequence ID" value="BAU99782.1"/>
    <property type="molecule type" value="Genomic_DNA"/>
</dbReference>
<dbReference type="Gene3D" id="1.10.10.10">
    <property type="entry name" value="Winged helix-like DNA-binding domain superfamily/Winged helix DNA-binding domain"/>
    <property type="match status" value="1"/>
</dbReference>
<dbReference type="SUPFAM" id="SSF46894">
    <property type="entry name" value="C-terminal effector domain of the bipartite response regulators"/>
    <property type="match status" value="1"/>
</dbReference>
<name>A0A173LY56_9MICO</name>
<evidence type="ECO:0008006" key="7">
    <source>
        <dbReference type="Google" id="ProtNLM"/>
    </source>
</evidence>
<dbReference type="CDD" id="cd00156">
    <property type="entry name" value="REC"/>
    <property type="match status" value="1"/>
</dbReference>
<accession>A0A173LY56</accession>
<evidence type="ECO:0000313" key="5">
    <source>
        <dbReference type="EMBL" id="BAU99782.1"/>
    </source>
</evidence>
<feature type="modified residue" description="4-aspartylphosphate" evidence="2">
    <location>
        <position position="54"/>
    </location>
</feature>
<evidence type="ECO:0000313" key="6">
    <source>
        <dbReference type="Proteomes" id="UP000243847"/>
    </source>
</evidence>
<dbReference type="InterPro" id="IPR000792">
    <property type="entry name" value="Tscrpt_reg_LuxR_C"/>
</dbReference>
<dbReference type="InterPro" id="IPR016032">
    <property type="entry name" value="Sig_transdc_resp-reg_C-effctor"/>
</dbReference>
<dbReference type="GeneID" id="80452429"/>
<dbReference type="GO" id="GO:0003677">
    <property type="term" value="F:DNA binding"/>
    <property type="evidence" value="ECO:0007669"/>
    <property type="project" value="UniProtKB-KW"/>
</dbReference>
<evidence type="ECO:0000256" key="2">
    <source>
        <dbReference type="PROSITE-ProRule" id="PRU00169"/>
    </source>
</evidence>
<evidence type="ECO:0000259" key="3">
    <source>
        <dbReference type="PROSITE" id="PS50043"/>
    </source>
</evidence>
<dbReference type="Pfam" id="PF00072">
    <property type="entry name" value="Response_reg"/>
    <property type="match status" value="1"/>
</dbReference>
<organism evidence="5 6">
    <name type="scientific">Aurantimicrobium minutum</name>
    <dbReference type="NCBI Taxonomy" id="708131"/>
    <lineage>
        <taxon>Bacteria</taxon>
        <taxon>Bacillati</taxon>
        <taxon>Actinomycetota</taxon>
        <taxon>Actinomycetes</taxon>
        <taxon>Micrococcales</taxon>
        <taxon>Microbacteriaceae</taxon>
        <taxon>Aurantimicrobium</taxon>
    </lineage>
</organism>
<dbReference type="PANTHER" id="PTHR43214">
    <property type="entry name" value="TWO-COMPONENT RESPONSE REGULATOR"/>
    <property type="match status" value="1"/>
</dbReference>
<proteinExistence type="predicted"/>
<evidence type="ECO:0000256" key="1">
    <source>
        <dbReference type="ARBA" id="ARBA00023125"/>
    </source>
</evidence>
<dbReference type="AlphaFoldDB" id="A0A173LY56"/>
<protein>
    <recommendedName>
        <fullName evidence="7">Two-component response regulator</fullName>
    </recommendedName>
</protein>
<sequence>MFQRRILVVEDDEFTGSLITTALTSAGFQAQLATSALSAKRALREFDPDAVLVDIDLGIGPNGIEFVQLVRKIRPDITPILLSRHGDTVSAGMKDARIPDGVAYLRKSIIKSTESLVNAVQDAMRGRTESLRHDRQRAGGLGMLTKTQREILQMMSQGLSNKEIARQRGVTLSSVEQVIRSIFKVFGLSQDDLISPRVEAVRIFVAESGLPKRPSS</sequence>
<keyword evidence="1" id="KW-0238">DNA-binding</keyword>
<dbReference type="SUPFAM" id="SSF52172">
    <property type="entry name" value="CheY-like"/>
    <property type="match status" value="1"/>
</dbReference>
<dbReference type="Proteomes" id="UP000243847">
    <property type="component" value="Chromosome sequence1"/>
</dbReference>
<dbReference type="InterPro" id="IPR039420">
    <property type="entry name" value="WalR-like"/>
</dbReference>
<dbReference type="InterPro" id="IPR001789">
    <property type="entry name" value="Sig_transdc_resp-reg_receiver"/>
</dbReference>
<dbReference type="Pfam" id="PF00196">
    <property type="entry name" value="GerE"/>
    <property type="match status" value="1"/>
</dbReference>
<feature type="domain" description="HTH luxR-type" evidence="3">
    <location>
        <begin position="137"/>
        <end position="208"/>
    </location>
</feature>
<dbReference type="GO" id="GO:0006355">
    <property type="term" value="P:regulation of DNA-templated transcription"/>
    <property type="evidence" value="ECO:0007669"/>
    <property type="project" value="InterPro"/>
</dbReference>
<dbReference type="PRINTS" id="PR00038">
    <property type="entry name" value="HTHLUXR"/>
</dbReference>
<dbReference type="SMART" id="SM00448">
    <property type="entry name" value="REC"/>
    <property type="match status" value="1"/>
</dbReference>
<dbReference type="InterPro" id="IPR011006">
    <property type="entry name" value="CheY-like_superfamily"/>
</dbReference>
<gene>
    <name evidence="5" type="ORF">AUMI_112400</name>
</gene>
<dbReference type="CDD" id="cd06170">
    <property type="entry name" value="LuxR_C_like"/>
    <property type="match status" value="1"/>
</dbReference>
<dbReference type="RefSeq" id="WP_096382603.1">
    <property type="nucleotide sequence ID" value="NZ_AP017457.1"/>
</dbReference>
<dbReference type="KEGG" id="amin:AUMI_112400"/>
<dbReference type="GO" id="GO:0000160">
    <property type="term" value="P:phosphorelay signal transduction system"/>
    <property type="evidence" value="ECO:0007669"/>
    <property type="project" value="InterPro"/>
</dbReference>
<dbReference type="SMART" id="SM00421">
    <property type="entry name" value="HTH_LUXR"/>
    <property type="match status" value="1"/>
</dbReference>
<evidence type="ECO:0000259" key="4">
    <source>
        <dbReference type="PROSITE" id="PS50110"/>
    </source>
</evidence>
<dbReference type="InterPro" id="IPR036388">
    <property type="entry name" value="WH-like_DNA-bd_sf"/>
</dbReference>
<dbReference type="PROSITE" id="PS50043">
    <property type="entry name" value="HTH_LUXR_2"/>
    <property type="match status" value="1"/>
</dbReference>
<reference evidence="5 6" key="1">
    <citation type="journal article" date="2016" name="Genome Announc.">
        <title>Complete Genome Sequence of Aurantimicrobium minutum Type Strain KNCT, a Planktonic Ultramicrobacterium Isolated from River Water.</title>
        <authorList>
            <person name="Nakai R."/>
            <person name="Fujisawa T."/>
            <person name="Nakamura Y."/>
            <person name="Nishide H."/>
            <person name="Uchiyama I."/>
            <person name="Baba T."/>
            <person name="Toyoda A."/>
            <person name="Fujiyama A."/>
            <person name="Naganuma T."/>
            <person name="Niki H."/>
        </authorList>
    </citation>
    <scope>NUCLEOTIDE SEQUENCE [LARGE SCALE GENOMIC DNA]</scope>
    <source>
        <strain evidence="5 6">KNC</strain>
    </source>
</reference>
<dbReference type="PROSITE" id="PS50110">
    <property type="entry name" value="RESPONSE_REGULATORY"/>
    <property type="match status" value="1"/>
</dbReference>
<feature type="domain" description="Response regulatory" evidence="4">
    <location>
        <begin position="5"/>
        <end position="122"/>
    </location>
</feature>
<keyword evidence="2" id="KW-0597">Phosphoprotein</keyword>
<dbReference type="OrthoDB" id="5108892at2"/>